<dbReference type="InterPro" id="IPR036961">
    <property type="entry name" value="Kinesin_motor_dom_sf"/>
</dbReference>
<organism evidence="3 4">
    <name type="scientific">Globisporangium ultimum (strain ATCC 200006 / CBS 805.95 / DAOM BR144)</name>
    <name type="common">Pythium ultimum</name>
    <dbReference type="NCBI Taxonomy" id="431595"/>
    <lineage>
        <taxon>Eukaryota</taxon>
        <taxon>Sar</taxon>
        <taxon>Stramenopiles</taxon>
        <taxon>Oomycota</taxon>
        <taxon>Peronosporomycetes</taxon>
        <taxon>Pythiales</taxon>
        <taxon>Pythiaceae</taxon>
        <taxon>Globisporangium</taxon>
    </lineage>
</organism>
<comment type="similarity">
    <text evidence="1">Belongs to the TRAFAC class myosin-kinesin ATPase superfamily. Kinesin family.</text>
</comment>
<dbReference type="AlphaFoldDB" id="K3X5Z9"/>
<dbReference type="GO" id="GO:0005874">
    <property type="term" value="C:microtubule"/>
    <property type="evidence" value="ECO:0007669"/>
    <property type="project" value="TreeGrafter"/>
</dbReference>
<evidence type="ECO:0000259" key="2">
    <source>
        <dbReference type="PROSITE" id="PS50067"/>
    </source>
</evidence>
<accession>K3X5Z9</accession>
<name>K3X5Z9_GLOUD</name>
<dbReference type="InterPro" id="IPR027417">
    <property type="entry name" value="P-loop_NTPase"/>
</dbReference>
<dbReference type="InterPro" id="IPR027640">
    <property type="entry name" value="Kinesin-like_fam"/>
</dbReference>
<dbReference type="GO" id="GO:0016887">
    <property type="term" value="F:ATP hydrolysis activity"/>
    <property type="evidence" value="ECO:0007669"/>
    <property type="project" value="TreeGrafter"/>
</dbReference>
<dbReference type="VEuPathDB" id="FungiDB:PYU1_G012622"/>
<dbReference type="PANTHER" id="PTHR24115">
    <property type="entry name" value="KINESIN-RELATED"/>
    <property type="match status" value="1"/>
</dbReference>
<dbReference type="GO" id="GO:0003777">
    <property type="term" value="F:microtubule motor activity"/>
    <property type="evidence" value="ECO:0007669"/>
    <property type="project" value="InterPro"/>
</dbReference>
<dbReference type="EnsemblProtists" id="PYU1_T012648">
    <property type="protein sequence ID" value="PYU1_T012648"/>
    <property type="gene ID" value="PYU1_G012622"/>
</dbReference>
<comment type="caution">
    <text evidence="1">Lacks conserved residue(s) required for the propagation of feature annotation.</text>
</comment>
<proteinExistence type="inferred from homology"/>
<dbReference type="Proteomes" id="UP000019132">
    <property type="component" value="Unassembled WGS sequence"/>
</dbReference>
<dbReference type="STRING" id="431595.K3X5Z9"/>
<dbReference type="GO" id="GO:0005524">
    <property type="term" value="F:ATP binding"/>
    <property type="evidence" value="ECO:0007669"/>
    <property type="project" value="InterPro"/>
</dbReference>
<dbReference type="GO" id="GO:0007018">
    <property type="term" value="P:microtubule-based movement"/>
    <property type="evidence" value="ECO:0007669"/>
    <property type="project" value="InterPro"/>
</dbReference>
<evidence type="ECO:0000313" key="4">
    <source>
        <dbReference type="Proteomes" id="UP000019132"/>
    </source>
</evidence>
<protein>
    <recommendedName>
        <fullName evidence="2">Kinesin motor domain-containing protein</fullName>
    </recommendedName>
</protein>
<dbReference type="GO" id="GO:0008017">
    <property type="term" value="F:microtubule binding"/>
    <property type="evidence" value="ECO:0007669"/>
    <property type="project" value="InterPro"/>
</dbReference>
<dbReference type="Pfam" id="PF00225">
    <property type="entry name" value="Kinesin"/>
    <property type="match status" value="1"/>
</dbReference>
<dbReference type="Gene3D" id="3.40.850.10">
    <property type="entry name" value="Kinesin motor domain"/>
    <property type="match status" value="1"/>
</dbReference>
<dbReference type="SUPFAM" id="SSF52540">
    <property type="entry name" value="P-loop containing nucleoside triphosphate hydrolases"/>
    <property type="match status" value="1"/>
</dbReference>
<evidence type="ECO:0000313" key="3">
    <source>
        <dbReference type="EnsemblProtists" id="PYU1_T012648"/>
    </source>
</evidence>
<sequence>MIPRSIECLFEELRSISRHGAAAIVYCSYMQIYNNEVYDLLQENKQRMKDPLAVREMIKGNGKQIYVSGLSEFRVTISTKR</sequence>
<keyword evidence="4" id="KW-1185">Reference proteome</keyword>
<reference evidence="4" key="2">
    <citation type="submission" date="2010-04" db="EMBL/GenBank/DDBJ databases">
        <authorList>
            <person name="Buell R."/>
            <person name="Hamilton J."/>
            <person name="Hostetler J."/>
        </authorList>
    </citation>
    <scope>NUCLEOTIDE SEQUENCE [LARGE SCALE GENOMIC DNA]</scope>
    <source>
        <strain evidence="4">DAOM:BR144</strain>
    </source>
</reference>
<dbReference type="InterPro" id="IPR001752">
    <property type="entry name" value="Kinesin_motor_dom"/>
</dbReference>
<dbReference type="PROSITE" id="PS50067">
    <property type="entry name" value="KINESIN_MOTOR_2"/>
    <property type="match status" value="1"/>
</dbReference>
<dbReference type="eggNOG" id="KOG4280">
    <property type="taxonomic scope" value="Eukaryota"/>
</dbReference>
<dbReference type="HOGENOM" id="CLU_2579156_0_0_1"/>
<feature type="domain" description="Kinesin motor" evidence="2">
    <location>
        <begin position="1"/>
        <end position="81"/>
    </location>
</feature>
<reference evidence="3" key="3">
    <citation type="submission" date="2015-02" db="UniProtKB">
        <authorList>
            <consortium name="EnsemblProtists"/>
        </authorList>
    </citation>
    <scope>IDENTIFICATION</scope>
    <source>
        <strain evidence="3">DAOM BR144</strain>
    </source>
</reference>
<dbReference type="InParanoid" id="K3X5Z9"/>
<dbReference type="GO" id="GO:0005871">
    <property type="term" value="C:kinesin complex"/>
    <property type="evidence" value="ECO:0007669"/>
    <property type="project" value="TreeGrafter"/>
</dbReference>
<dbReference type="PANTHER" id="PTHR24115:SF1004">
    <property type="entry name" value="KINESIN-LIKE PROTEIN KIF15"/>
    <property type="match status" value="1"/>
</dbReference>
<evidence type="ECO:0000256" key="1">
    <source>
        <dbReference type="PROSITE-ProRule" id="PRU00283"/>
    </source>
</evidence>
<reference evidence="4" key="1">
    <citation type="journal article" date="2010" name="Genome Biol.">
        <title>Genome sequence of the necrotrophic plant pathogen Pythium ultimum reveals original pathogenicity mechanisms and effector repertoire.</title>
        <authorList>
            <person name="Levesque C.A."/>
            <person name="Brouwer H."/>
            <person name="Cano L."/>
            <person name="Hamilton J.P."/>
            <person name="Holt C."/>
            <person name="Huitema E."/>
            <person name="Raffaele S."/>
            <person name="Robideau G.P."/>
            <person name="Thines M."/>
            <person name="Win J."/>
            <person name="Zerillo M.M."/>
            <person name="Beakes G.W."/>
            <person name="Boore J.L."/>
            <person name="Busam D."/>
            <person name="Dumas B."/>
            <person name="Ferriera S."/>
            <person name="Fuerstenberg S.I."/>
            <person name="Gachon C.M."/>
            <person name="Gaulin E."/>
            <person name="Govers F."/>
            <person name="Grenville-Briggs L."/>
            <person name="Horner N."/>
            <person name="Hostetler J."/>
            <person name="Jiang R.H."/>
            <person name="Johnson J."/>
            <person name="Krajaejun T."/>
            <person name="Lin H."/>
            <person name="Meijer H.J."/>
            <person name="Moore B."/>
            <person name="Morris P."/>
            <person name="Phuntmart V."/>
            <person name="Puiu D."/>
            <person name="Shetty J."/>
            <person name="Stajich J.E."/>
            <person name="Tripathy S."/>
            <person name="Wawra S."/>
            <person name="van West P."/>
            <person name="Whitty B.R."/>
            <person name="Coutinho P.M."/>
            <person name="Henrissat B."/>
            <person name="Martin F."/>
            <person name="Thomas P.D."/>
            <person name="Tyler B.M."/>
            <person name="De Vries R.P."/>
            <person name="Kamoun S."/>
            <person name="Yandell M."/>
            <person name="Tisserat N."/>
            <person name="Buell C.R."/>
        </authorList>
    </citation>
    <scope>NUCLEOTIDE SEQUENCE</scope>
    <source>
        <strain evidence="4">DAOM:BR144</strain>
    </source>
</reference>
<dbReference type="EMBL" id="GL376612">
    <property type="status" value="NOT_ANNOTATED_CDS"/>
    <property type="molecule type" value="Genomic_DNA"/>
</dbReference>